<dbReference type="InterPro" id="IPR038914">
    <property type="entry name" value="DCAF15"/>
</dbReference>
<proteinExistence type="predicted"/>
<dbReference type="InterPro" id="IPR047319">
    <property type="entry name" value="DCAF15_C"/>
</dbReference>
<dbReference type="InterPro" id="IPR032734">
    <property type="entry name" value="DCAF15_WD40"/>
</dbReference>
<dbReference type="OrthoDB" id="6354267at2759"/>
<dbReference type="CDD" id="cd20917">
    <property type="entry name" value="DCAF15-NTD"/>
    <property type="match status" value="1"/>
</dbReference>
<evidence type="ECO:0000313" key="2">
    <source>
        <dbReference type="EMBL" id="KAE9541609.1"/>
    </source>
</evidence>
<dbReference type="Pfam" id="PF14939">
    <property type="entry name" value="DCAF15_WD40"/>
    <property type="match status" value="1"/>
</dbReference>
<evidence type="ECO:0000259" key="1">
    <source>
        <dbReference type="Pfam" id="PF14939"/>
    </source>
</evidence>
<evidence type="ECO:0000313" key="3">
    <source>
        <dbReference type="Proteomes" id="UP000475862"/>
    </source>
</evidence>
<protein>
    <recommendedName>
        <fullName evidence="1">DDB1- and CUL4-associated factor 15 WD40 repeat-containing domain-containing protein</fullName>
    </recommendedName>
</protein>
<dbReference type="EMBL" id="VYZN01000012">
    <property type="protein sequence ID" value="KAE9541609.1"/>
    <property type="molecule type" value="Genomic_DNA"/>
</dbReference>
<accession>A0A6G0TYN4</accession>
<sequence>MKMSVSSDSIIHKLFNRQVHGTFKHKHKPQNNTKYLFKDNPDYGKFFLPDILEDISDHVFMGLTRCGRFLLTYSVADSDSAMNPLMSSLNMNYKLHFWAFRPGQTAFMVSEIVLFDNADFSELANIYIVQWPNRSDRIVVFGESVLSEDGDSDVHEIYITVTTLPSLNNCKDCQSVAREHRDEEDISKHFLGNTCLVHGLTVHTSITVSHPYPQLEPSVSLKYDNHIVLNTCNFIHVLNIDLDENQNFKSDKSENINAPLVHKLSDDLTEFGYKMATKSDSQERGVKRRHIDTRCFFDKEQDNIPIAALNPMPNYNNHRLLRMKDAEKVYDFDENDDNCLLKFKWFRRRRKADKMYEFCSEEEDMENVHPSSKKNLFQHCESPGPSAVDQTPLYIQTDYEDDILNDCDRKMLFAQELNAIIAEWDCLSSPRSVTSEDRDIKSPDSTNRKITNVLKPRNKTPLFKNSKSPCDKKISVMIVPDNIQGNHSSNSFRSVPLQGCSVKFERHYIEVDEEIVSVTTDLDEEDGITGSLCALPLSVHGSASAQMQMINTAKTEKQEKNVCIIKQASLDFEHVSYKVAEIICNLEGHKFWCYNDYDSSIVDICPLNGDILIVLCIRLNTEEEKKPIPLCQPVNSRGFETKCVILWNPETDTCYLEAYLQLELITENPRCHAIWNPARFEANILRKASMGFFNVPMSRQVRCLSHEVWSKQSHSMNPPLQEIRDEDNMITILRNRIDDVEEDDIMVYLRFRQPPI</sequence>
<dbReference type="CDD" id="cd20913">
    <property type="entry name" value="DCAF15-CTD"/>
    <property type="match status" value="1"/>
</dbReference>
<dbReference type="GO" id="GO:0080008">
    <property type="term" value="C:Cul4-RING E3 ubiquitin ligase complex"/>
    <property type="evidence" value="ECO:0007669"/>
    <property type="project" value="TreeGrafter"/>
</dbReference>
<feature type="domain" description="DDB1- and CUL4-associated factor 15 WD40 repeat-containing" evidence="1">
    <location>
        <begin position="32"/>
        <end position="243"/>
    </location>
</feature>
<name>A0A6G0TYN4_APHGL</name>
<comment type="caution">
    <text evidence="2">The sequence shown here is derived from an EMBL/GenBank/DDBJ whole genome shotgun (WGS) entry which is preliminary data.</text>
</comment>
<dbReference type="PANTHER" id="PTHR28541">
    <property type="entry name" value="DDB1- AND CUL4-ASSOCIATED FACTOR 15"/>
    <property type="match status" value="1"/>
</dbReference>
<dbReference type="PANTHER" id="PTHR28541:SF1">
    <property type="entry name" value="DDB1- AND CUL4-ASSOCIATED FACTOR 15"/>
    <property type="match status" value="1"/>
</dbReference>
<dbReference type="GO" id="GO:0016567">
    <property type="term" value="P:protein ubiquitination"/>
    <property type="evidence" value="ECO:0007669"/>
    <property type="project" value="InterPro"/>
</dbReference>
<organism evidence="2 3">
    <name type="scientific">Aphis glycines</name>
    <name type="common">Soybean aphid</name>
    <dbReference type="NCBI Taxonomy" id="307491"/>
    <lineage>
        <taxon>Eukaryota</taxon>
        <taxon>Metazoa</taxon>
        <taxon>Ecdysozoa</taxon>
        <taxon>Arthropoda</taxon>
        <taxon>Hexapoda</taxon>
        <taxon>Insecta</taxon>
        <taxon>Pterygota</taxon>
        <taxon>Neoptera</taxon>
        <taxon>Paraneoptera</taxon>
        <taxon>Hemiptera</taxon>
        <taxon>Sternorrhyncha</taxon>
        <taxon>Aphidomorpha</taxon>
        <taxon>Aphidoidea</taxon>
        <taxon>Aphididae</taxon>
        <taxon>Aphidini</taxon>
        <taxon>Aphis</taxon>
        <taxon>Aphis</taxon>
    </lineage>
</organism>
<dbReference type="Proteomes" id="UP000475862">
    <property type="component" value="Unassembled WGS sequence"/>
</dbReference>
<gene>
    <name evidence="2" type="ORF">AGLY_003600</name>
</gene>
<dbReference type="AlphaFoldDB" id="A0A6G0TYN4"/>
<keyword evidence="3" id="KW-1185">Reference proteome</keyword>
<reference evidence="2 3" key="1">
    <citation type="submission" date="2019-08" db="EMBL/GenBank/DDBJ databases">
        <title>The genome of the soybean aphid Biotype 1, its phylome, world population structure and adaptation to the North American continent.</title>
        <authorList>
            <person name="Giordano R."/>
            <person name="Donthu R.K."/>
            <person name="Hernandez A.G."/>
            <person name="Wright C.L."/>
            <person name="Zimin A.V."/>
        </authorList>
    </citation>
    <scope>NUCLEOTIDE SEQUENCE [LARGE SCALE GENOMIC DNA]</scope>
    <source>
        <tissue evidence="2">Whole aphids</tissue>
    </source>
</reference>